<sequence length="315" mass="35394">MRTFSRGKSGKSNDNHIASRIHLNCSPLRRAIPMVDVISIVVAVLALLGTIAQAALSAFFGIYSEERKRRIDLQTTFSKYHDPLHLAADDLSAKLINIIDYNFASVILNESEPELQTYGITHTCFVFAQFFAWVYILRRDTEFLRPNTTLNSAGADVIQLLAHIREILRSGHVKRFRILSGIQSAIGEITTEKEMQDGSQAGQLRCLGYAAFCERWADPTFRAWFQPIVDGLKALARGRDVDREDRLLILQHLLSDLTDVLDPQHIHSTAGGHGKKSSSWCVCRKCQYPERKEAHLTGTLGKKEQFSIFNGHAKG</sequence>
<evidence type="ECO:0000313" key="3">
    <source>
        <dbReference type="Proteomes" id="UP001150217"/>
    </source>
</evidence>
<evidence type="ECO:0000256" key="1">
    <source>
        <dbReference type="SAM" id="Phobius"/>
    </source>
</evidence>
<organism evidence="2 3">
    <name type="scientific">Lentinula lateritia</name>
    <dbReference type="NCBI Taxonomy" id="40482"/>
    <lineage>
        <taxon>Eukaryota</taxon>
        <taxon>Fungi</taxon>
        <taxon>Dikarya</taxon>
        <taxon>Basidiomycota</taxon>
        <taxon>Agaricomycotina</taxon>
        <taxon>Agaricomycetes</taxon>
        <taxon>Agaricomycetidae</taxon>
        <taxon>Agaricales</taxon>
        <taxon>Marasmiineae</taxon>
        <taxon>Omphalotaceae</taxon>
        <taxon>Lentinula</taxon>
    </lineage>
</organism>
<proteinExistence type="predicted"/>
<accession>A0ABQ8VES5</accession>
<keyword evidence="3" id="KW-1185">Reference proteome</keyword>
<feature type="transmembrane region" description="Helical" evidence="1">
    <location>
        <begin position="37"/>
        <end position="63"/>
    </location>
</feature>
<gene>
    <name evidence="2" type="ORF">C8R41DRAFT_365286</name>
</gene>
<name>A0ABQ8VES5_9AGAR</name>
<evidence type="ECO:0000313" key="2">
    <source>
        <dbReference type="EMBL" id="KAJ4491768.1"/>
    </source>
</evidence>
<protein>
    <submittedName>
        <fullName evidence="2">Uncharacterized protein</fullName>
    </submittedName>
</protein>
<keyword evidence="1" id="KW-0472">Membrane</keyword>
<keyword evidence="1" id="KW-0812">Transmembrane</keyword>
<dbReference type="Proteomes" id="UP001150217">
    <property type="component" value="Unassembled WGS sequence"/>
</dbReference>
<dbReference type="EMBL" id="JANVFT010000040">
    <property type="protein sequence ID" value="KAJ4491768.1"/>
    <property type="molecule type" value="Genomic_DNA"/>
</dbReference>
<keyword evidence="1" id="KW-1133">Transmembrane helix</keyword>
<feature type="transmembrane region" description="Helical" evidence="1">
    <location>
        <begin position="118"/>
        <end position="137"/>
    </location>
</feature>
<comment type="caution">
    <text evidence="2">The sequence shown here is derived from an EMBL/GenBank/DDBJ whole genome shotgun (WGS) entry which is preliminary data.</text>
</comment>
<reference evidence="2" key="1">
    <citation type="submission" date="2022-08" db="EMBL/GenBank/DDBJ databases">
        <title>A Global Phylogenomic Analysis of the Shiitake Genus Lentinula.</title>
        <authorList>
            <consortium name="DOE Joint Genome Institute"/>
            <person name="Sierra-Patev S."/>
            <person name="Min B."/>
            <person name="Naranjo-Ortiz M."/>
            <person name="Looney B."/>
            <person name="Konkel Z."/>
            <person name="Slot J.C."/>
            <person name="Sakamoto Y."/>
            <person name="Steenwyk J.L."/>
            <person name="Rokas A."/>
            <person name="Carro J."/>
            <person name="Camarero S."/>
            <person name="Ferreira P."/>
            <person name="Molpeceres G."/>
            <person name="Ruiz-Duenas F.J."/>
            <person name="Serrano A."/>
            <person name="Henrissat B."/>
            <person name="Drula E."/>
            <person name="Hughes K.W."/>
            <person name="Mata J.L."/>
            <person name="Ishikawa N.K."/>
            <person name="Vargas-Isla R."/>
            <person name="Ushijima S."/>
            <person name="Smith C.A."/>
            <person name="Ahrendt S."/>
            <person name="Andreopoulos W."/>
            <person name="He G."/>
            <person name="Labutti K."/>
            <person name="Lipzen A."/>
            <person name="Ng V."/>
            <person name="Riley R."/>
            <person name="Sandor L."/>
            <person name="Barry K."/>
            <person name="Martinez A.T."/>
            <person name="Xiao Y."/>
            <person name="Gibbons J.G."/>
            <person name="Terashima K."/>
            <person name="Grigoriev I.V."/>
            <person name="Hibbett D.S."/>
        </authorList>
    </citation>
    <scope>NUCLEOTIDE SEQUENCE</scope>
    <source>
        <strain evidence="2">RHP3577 ss4</strain>
    </source>
</reference>